<feature type="transmembrane region" description="Helical" evidence="5">
    <location>
        <begin position="178"/>
        <end position="196"/>
    </location>
</feature>
<feature type="transmembrane region" description="Helical" evidence="5">
    <location>
        <begin position="307"/>
        <end position="331"/>
    </location>
</feature>
<feature type="transmembrane region" description="Helical" evidence="5">
    <location>
        <begin position="273"/>
        <end position="295"/>
    </location>
</feature>
<comment type="caution">
    <text evidence="7">The sequence shown here is derived from an EMBL/GenBank/DDBJ whole genome shotgun (WGS) entry which is preliminary data.</text>
</comment>
<gene>
    <name evidence="7" type="ORF">GCM10025862_06220</name>
</gene>
<feature type="transmembrane region" description="Helical" evidence="5">
    <location>
        <begin position="140"/>
        <end position="158"/>
    </location>
</feature>
<dbReference type="Proteomes" id="UP001157109">
    <property type="component" value="Unassembled WGS sequence"/>
</dbReference>
<feature type="transmembrane region" description="Helical" evidence="5">
    <location>
        <begin position="337"/>
        <end position="357"/>
    </location>
</feature>
<proteinExistence type="predicted"/>
<dbReference type="SUPFAM" id="SSF103473">
    <property type="entry name" value="MFS general substrate transporter"/>
    <property type="match status" value="1"/>
</dbReference>
<dbReference type="InterPro" id="IPR036259">
    <property type="entry name" value="MFS_trans_sf"/>
</dbReference>
<organism evidence="7 8">
    <name type="scientific">Arsenicicoccus piscis</name>
    <dbReference type="NCBI Taxonomy" id="673954"/>
    <lineage>
        <taxon>Bacteria</taxon>
        <taxon>Bacillati</taxon>
        <taxon>Actinomycetota</taxon>
        <taxon>Actinomycetes</taxon>
        <taxon>Micrococcales</taxon>
        <taxon>Intrasporangiaceae</taxon>
        <taxon>Arsenicicoccus</taxon>
    </lineage>
</organism>
<protein>
    <submittedName>
        <fullName evidence="7">MFS transporter</fullName>
    </submittedName>
</protein>
<feature type="domain" description="Major facilitator superfamily (MFS) profile" evidence="6">
    <location>
        <begin position="239"/>
        <end position="430"/>
    </location>
</feature>
<dbReference type="PANTHER" id="PTHR23534:SF1">
    <property type="entry name" value="MAJOR FACILITATOR SUPERFAMILY PROTEIN"/>
    <property type="match status" value="1"/>
</dbReference>
<sequence>MTEQPDDAAVQRHVVRTLALSNALGGVGVTMGIAVASLLMVEVSGTETYAGVVQTMQVLGTAVLSWWLARVMAVRGRRAGLVGGYALGTLGAIGMVVAGAVGSVGLLLAAAVLFGAASASNSQSRFAATDLATDAHRGRDLSLVVWATTIGAVAGPNLADAGGTLATDLGLPPLTGPFLLTAVALTATGLIVQLRLRPDPLLLARRRAVEAVRGAALHETTQRAPAPAAPAHLVVRRRPAVAAAIASNALAHAVMVSVMIMTPVHMHHGAATLRLIGLTISGHILGMYAFSPLVGRLVDRVGPPRTVLVGAGVILVAVLMSATAAVGASWWLGTGLFLLGLGWSLCLIAGSTLITAATPSADRAPVQGLADLVLGLTSAAGGALAGVVVAFFGYPVLALTTLPAVAAIAACALVAARAGQPDARRARLGS</sequence>
<evidence type="ECO:0000313" key="7">
    <source>
        <dbReference type="EMBL" id="GMA18601.1"/>
    </source>
</evidence>
<dbReference type="Pfam" id="PF07690">
    <property type="entry name" value="MFS_1"/>
    <property type="match status" value="1"/>
</dbReference>
<feature type="transmembrane region" description="Helical" evidence="5">
    <location>
        <begin position="20"/>
        <end position="41"/>
    </location>
</feature>
<comment type="subcellular location">
    <subcellularLocation>
        <location evidence="1">Cell membrane</location>
        <topology evidence="1">Multi-pass membrane protein</topology>
    </subcellularLocation>
</comment>
<dbReference type="EMBL" id="BSUJ01000001">
    <property type="protein sequence ID" value="GMA18601.1"/>
    <property type="molecule type" value="Genomic_DNA"/>
</dbReference>
<dbReference type="RefSeq" id="WP_241444386.1">
    <property type="nucleotide sequence ID" value="NZ_BSUJ01000001.1"/>
</dbReference>
<feature type="transmembrane region" description="Helical" evidence="5">
    <location>
        <begin position="48"/>
        <end position="69"/>
    </location>
</feature>
<evidence type="ECO:0000256" key="4">
    <source>
        <dbReference type="ARBA" id="ARBA00023136"/>
    </source>
</evidence>
<feature type="transmembrane region" description="Helical" evidence="5">
    <location>
        <begin position="398"/>
        <end position="418"/>
    </location>
</feature>
<evidence type="ECO:0000256" key="1">
    <source>
        <dbReference type="ARBA" id="ARBA00004651"/>
    </source>
</evidence>
<dbReference type="Gene3D" id="1.20.1250.20">
    <property type="entry name" value="MFS general substrate transporter like domains"/>
    <property type="match status" value="1"/>
</dbReference>
<accession>A0ABQ6HJN3</accession>
<dbReference type="PROSITE" id="PS50850">
    <property type="entry name" value="MFS"/>
    <property type="match status" value="1"/>
</dbReference>
<dbReference type="PANTHER" id="PTHR23534">
    <property type="entry name" value="MFS PERMEASE"/>
    <property type="match status" value="1"/>
</dbReference>
<evidence type="ECO:0000256" key="3">
    <source>
        <dbReference type="ARBA" id="ARBA00022989"/>
    </source>
</evidence>
<feature type="transmembrane region" description="Helical" evidence="5">
    <location>
        <begin position="89"/>
        <end position="119"/>
    </location>
</feature>
<feature type="transmembrane region" description="Helical" evidence="5">
    <location>
        <begin position="240"/>
        <end position="261"/>
    </location>
</feature>
<keyword evidence="4 5" id="KW-0472">Membrane</keyword>
<name>A0ABQ6HJN3_9MICO</name>
<evidence type="ECO:0000313" key="8">
    <source>
        <dbReference type="Proteomes" id="UP001157109"/>
    </source>
</evidence>
<dbReference type="InterPro" id="IPR011701">
    <property type="entry name" value="MFS"/>
</dbReference>
<dbReference type="InterPro" id="IPR020846">
    <property type="entry name" value="MFS_dom"/>
</dbReference>
<keyword evidence="8" id="KW-1185">Reference proteome</keyword>
<evidence type="ECO:0000256" key="2">
    <source>
        <dbReference type="ARBA" id="ARBA00022692"/>
    </source>
</evidence>
<evidence type="ECO:0000256" key="5">
    <source>
        <dbReference type="SAM" id="Phobius"/>
    </source>
</evidence>
<reference evidence="8" key="1">
    <citation type="journal article" date="2019" name="Int. J. Syst. Evol. Microbiol.">
        <title>The Global Catalogue of Microorganisms (GCM) 10K type strain sequencing project: providing services to taxonomists for standard genome sequencing and annotation.</title>
        <authorList>
            <consortium name="The Broad Institute Genomics Platform"/>
            <consortium name="The Broad Institute Genome Sequencing Center for Infectious Disease"/>
            <person name="Wu L."/>
            <person name="Ma J."/>
        </authorList>
    </citation>
    <scope>NUCLEOTIDE SEQUENCE [LARGE SCALE GENOMIC DNA]</scope>
    <source>
        <strain evidence="8">NBRC 105830</strain>
    </source>
</reference>
<keyword evidence="2 5" id="KW-0812">Transmembrane</keyword>
<keyword evidence="3 5" id="KW-1133">Transmembrane helix</keyword>
<evidence type="ECO:0000259" key="6">
    <source>
        <dbReference type="PROSITE" id="PS50850"/>
    </source>
</evidence>
<feature type="transmembrane region" description="Helical" evidence="5">
    <location>
        <begin position="369"/>
        <end position="392"/>
    </location>
</feature>